<evidence type="ECO:0000313" key="2">
    <source>
        <dbReference type="Proteomes" id="UP000323225"/>
    </source>
</evidence>
<organism evidence="1 2">
    <name type="scientific">Vibrio cholerae</name>
    <dbReference type="NCBI Taxonomy" id="666"/>
    <lineage>
        <taxon>Bacteria</taxon>
        <taxon>Pseudomonadati</taxon>
        <taxon>Pseudomonadota</taxon>
        <taxon>Gammaproteobacteria</taxon>
        <taxon>Vibrionales</taxon>
        <taxon>Vibrionaceae</taxon>
        <taxon>Vibrio</taxon>
    </lineage>
</organism>
<reference evidence="1 2" key="1">
    <citation type="submission" date="2019-09" db="EMBL/GenBank/DDBJ databases">
        <authorList>
            <person name="Kritzky A."/>
            <person name="Schelkanova E.Y."/>
            <person name="Alkhova Z.V."/>
            <person name="Smirnova N.I."/>
        </authorList>
    </citation>
    <scope>NUCLEOTIDE SEQUENCE [LARGE SCALE GENOMIC DNA]</scope>
    <source>
        <strain evidence="1 2">M1526</strain>
    </source>
</reference>
<protein>
    <submittedName>
        <fullName evidence="1">Uncharacterized protein</fullName>
    </submittedName>
</protein>
<comment type="caution">
    <text evidence="1">The sequence shown here is derived from an EMBL/GenBank/DDBJ whole genome shotgun (WGS) entry which is preliminary data.</text>
</comment>
<name>A0A5Q6PF32_VIBCL</name>
<proteinExistence type="predicted"/>
<evidence type="ECO:0000313" key="1">
    <source>
        <dbReference type="EMBL" id="KAA1253406.1"/>
    </source>
</evidence>
<accession>A0A5Q6PF32</accession>
<gene>
    <name evidence="1" type="ORF">F0M16_17895</name>
</gene>
<dbReference type="EMBL" id="VUAA01000022">
    <property type="protein sequence ID" value="KAA1253406.1"/>
    <property type="molecule type" value="Genomic_DNA"/>
</dbReference>
<dbReference type="Proteomes" id="UP000323225">
    <property type="component" value="Unassembled WGS sequence"/>
</dbReference>
<dbReference type="AlphaFoldDB" id="A0A5Q6PF32"/>
<sequence length="168" mass="18815">MIQQDSNVFINDDQVIVLKAEPILSHKRTNRIVCTAGLVDNKNVVVLEISTSEDKSVFTYLDVKGADDFAKQVLDASLKSTLCEEFERHRVETLYFKKEVITIERCDVSRIKGSSSYGVSVSIHKASFPVKDNRVVSCDLSTKKAVDLVGMIQQAIEAIEEEALAEYR</sequence>